<dbReference type="AlphaFoldDB" id="A0AAD4HYS4"/>
<protein>
    <submittedName>
        <fullName evidence="2">Uncharacterized protein</fullName>
    </submittedName>
</protein>
<evidence type="ECO:0000313" key="2">
    <source>
        <dbReference type="EMBL" id="KAG7288226.1"/>
    </source>
</evidence>
<gene>
    <name evidence="2" type="ORF">NEMBOFW57_007756</name>
</gene>
<evidence type="ECO:0000313" key="3">
    <source>
        <dbReference type="Proteomes" id="UP001197093"/>
    </source>
</evidence>
<name>A0AAD4HYS4_9PEZI</name>
<organism evidence="2 3">
    <name type="scientific">Staphylotrichum longicolle</name>
    <dbReference type="NCBI Taxonomy" id="669026"/>
    <lineage>
        <taxon>Eukaryota</taxon>
        <taxon>Fungi</taxon>
        <taxon>Dikarya</taxon>
        <taxon>Ascomycota</taxon>
        <taxon>Pezizomycotina</taxon>
        <taxon>Sordariomycetes</taxon>
        <taxon>Sordariomycetidae</taxon>
        <taxon>Sordariales</taxon>
        <taxon>Chaetomiaceae</taxon>
        <taxon>Staphylotrichum</taxon>
    </lineage>
</organism>
<proteinExistence type="predicted"/>
<accession>A0AAD4HYS4</accession>
<comment type="caution">
    <text evidence="2">The sequence shown here is derived from an EMBL/GenBank/DDBJ whole genome shotgun (WGS) entry which is preliminary data.</text>
</comment>
<sequence>MVEESSAWAVLQGTAGAKQPFSARILRRDVADMGFAHGRAGIVASLLNVVTPSSALEEPVDTGQVSNGDMEEIPAGVSSGRANVRTWPKKTLSGAMYCCRLCVPVRPAMG</sequence>
<dbReference type="Proteomes" id="UP001197093">
    <property type="component" value="Unassembled WGS sequence"/>
</dbReference>
<feature type="region of interest" description="Disordered" evidence="1">
    <location>
        <begin position="58"/>
        <end position="77"/>
    </location>
</feature>
<evidence type="ECO:0000256" key="1">
    <source>
        <dbReference type="SAM" id="MobiDB-lite"/>
    </source>
</evidence>
<dbReference type="EMBL" id="JAHCVI010000003">
    <property type="protein sequence ID" value="KAG7288226.1"/>
    <property type="molecule type" value="Genomic_DNA"/>
</dbReference>
<keyword evidence="3" id="KW-1185">Reference proteome</keyword>
<reference evidence="2" key="1">
    <citation type="submission" date="2023-02" db="EMBL/GenBank/DDBJ databases">
        <authorList>
            <person name="Palmer J.M."/>
        </authorList>
    </citation>
    <scope>NUCLEOTIDE SEQUENCE</scope>
    <source>
        <strain evidence="2">FW57</strain>
    </source>
</reference>